<evidence type="ECO:0000313" key="1">
    <source>
        <dbReference type="EMBL" id="KAJ9127918.1"/>
    </source>
</evidence>
<reference evidence="1" key="1">
    <citation type="submission" date="2023-04" db="EMBL/GenBank/DDBJ databases">
        <title>Draft Genome sequencing of Naganishia species isolated from polar environments using Oxford Nanopore Technology.</title>
        <authorList>
            <person name="Leo P."/>
            <person name="Venkateswaran K."/>
        </authorList>
    </citation>
    <scope>NUCLEOTIDE SEQUENCE</scope>
    <source>
        <strain evidence="1">DBVPG 5303</strain>
    </source>
</reference>
<gene>
    <name evidence="1" type="ORF">QFC24_000203</name>
</gene>
<comment type="caution">
    <text evidence="1">The sequence shown here is derived from an EMBL/GenBank/DDBJ whole genome shotgun (WGS) entry which is preliminary data.</text>
</comment>
<name>A0ACC2XVJ8_9TREE</name>
<protein>
    <submittedName>
        <fullName evidence="1">Uncharacterized protein</fullName>
    </submittedName>
</protein>
<evidence type="ECO:0000313" key="2">
    <source>
        <dbReference type="Proteomes" id="UP001234202"/>
    </source>
</evidence>
<dbReference type="Proteomes" id="UP001234202">
    <property type="component" value="Unassembled WGS sequence"/>
</dbReference>
<sequence length="840" mass="91336">MDTAAADAQSSGPDVGEETPSESSLEVDSDPDFGVSSCSASNSLEGSWATLSSEEVTRSQPEDLGSSDDGDKDSNAELSPYHVPSVAFSDSEFEPFSDSAYESDEPEAITTGRTYEYVTDQSWTDPDKSTPSNSTLSTMQGTFSRGLADARTPAHSRASTLTREYLTQLSRYEPAEVRSVFEESQAELVFPRIPGEFGAGSTGTITSTSPLLSIQDQIDASPKSRAKYHNLRDCSAQQSSEDDYIVLSDLSSQPSSHFATKPDNNTRAATAAAHPAFSTYPLHGRRGQKQGFEFVDDFKDGIDQPGNRALGPTFASISGNEHTEHCTKKHIISPQKQHSEYSIESIAQRVLDPDQNGYQRLSLGLGTDETGSVPDDFCDFVDNVDAQLLDARATWSVDQSWLDALSLARSQGLIMGDEPDACSEDGVLTFSSVSLEVAPSTGTVSDREIIGQEDMAASDATVKEQGTSRLISATSNALPNFRRFDRVKKIAFAASALLVTVMLTRNWSHRQGSLHSPTAGSEHQTLGMFSTATVFVTCSTAMHDSGSSACYQCTQLKMDDIPVTSSVQSPLSSSVTEAGLPTSSIIVTATPVPSSKDLLILPSADESIDSLGHIWKAPVSSVHHCRKDQFRGDGPAQGLRSKDEGKTPLNTPDMDAHRTDIIKRHTLPTILYGTGNASLATMIIENSLALTTAIDQAFNKFHHGLVNMGHWLEDTVWTPHRVRNSGRRLIFRQQGSRFFNETDAIKTKVKSEMNDLLASVEQHLQGLTVEMDKAVKETRKSLIIAIRDTADAVERHVGIEIPLPSFVSRDTNRTRTKSTVSTWAEKFWQTMHHATVTLVI</sequence>
<dbReference type="EMBL" id="JASBWV010000001">
    <property type="protein sequence ID" value="KAJ9127918.1"/>
    <property type="molecule type" value="Genomic_DNA"/>
</dbReference>
<organism evidence="1 2">
    <name type="scientific">Naganishia onofrii</name>
    <dbReference type="NCBI Taxonomy" id="1851511"/>
    <lineage>
        <taxon>Eukaryota</taxon>
        <taxon>Fungi</taxon>
        <taxon>Dikarya</taxon>
        <taxon>Basidiomycota</taxon>
        <taxon>Agaricomycotina</taxon>
        <taxon>Tremellomycetes</taxon>
        <taxon>Filobasidiales</taxon>
        <taxon>Filobasidiaceae</taxon>
        <taxon>Naganishia</taxon>
    </lineage>
</organism>
<accession>A0ACC2XVJ8</accession>
<proteinExistence type="predicted"/>
<keyword evidence="2" id="KW-1185">Reference proteome</keyword>